<dbReference type="EMBL" id="LK391709">
    <property type="protein sequence ID" value="CDR96115.1"/>
    <property type="molecule type" value="Genomic_DNA"/>
</dbReference>
<keyword evidence="3" id="KW-1185">Reference proteome</keyword>
<dbReference type="GeneID" id="24564656"/>
<dbReference type="InterPro" id="IPR013584">
    <property type="entry name" value="RAP"/>
</dbReference>
<reference evidence="3" key="1">
    <citation type="journal article" date="2014" name="Nucleic Acids Res.">
        <title>The evolutionary dynamics of variant antigen genes in Babesia reveal a history of genomic innovation underlying host-parasite interaction.</title>
        <authorList>
            <person name="Jackson A.P."/>
            <person name="Otto T.D."/>
            <person name="Darby A."/>
            <person name="Ramaprasad A."/>
            <person name="Xia D."/>
            <person name="Echaide I.E."/>
            <person name="Farber M."/>
            <person name="Gahlot S."/>
            <person name="Gamble J."/>
            <person name="Gupta D."/>
            <person name="Gupta Y."/>
            <person name="Jackson L."/>
            <person name="Malandrin L."/>
            <person name="Malas T.B."/>
            <person name="Moussa E."/>
            <person name="Nair M."/>
            <person name="Reid A.J."/>
            <person name="Sanders M."/>
            <person name="Sharma J."/>
            <person name="Tracey A."/>
            <person name="Quail M.A."/>
            <person name="Weir W."/>
            <person name="Wastling J.M."/>
            <person name="Hall N."/>
            <person name="Willadsen P."/>
            <person name="Lingelbach K."/>
            <person name="Shiels B."/>
            <person name="Tait A."/>
            <person name="Berriman M."/>
            <person name="Allred D.R."/>
            <person name="Pain A."/>
        </authorList>
    </citation>
    <scope>NUCLEOTIDE SEQUENCE [LARGE SCALE GENOMIC DNA]</scope>
    <source>
        <strain evidence="3">Bond</strain>
    </source>
</reference>
<feature type="domain" description="RAP" evidence="1">
    <location>
        <begin position="864"/>
        <end position="906"/>
    </location>
</feature>
<dbReference type="RefSeq" id="XP_012768301.1">
    <property type="nucleotide sequence ID" value="XM_012912847.1"/>
</dbReference>
<dbReference type="AlphaFoldDB" id="A0A061DDB0"/>
<gene>
    <name evidence="2" type="ORF">BBBOND_0300200</name>
</gene>
<dbReference type="VEuPathDB" id="PiroplasmaDB:BBBOND_0300200"/>
<evidence type="ECO:0000259" key="1">
    <source>
        <dbReference type="Pfam" id="PF08373"/>
    </source>
</evidence>
<dbReference type="Pfam" id="PF08373">
    <property type="entry name" value="RAP"/>
    <property type="match status" value="1"/>
</dbReference>
<organism evidence="2 3">
    <name type="scientific">Babesia bigemina</name>
    <dbReference type="NCBI Taxonomy" id="5866"/>
    <lineage>
        <taxon>Eukaryota</taxon>
        <taxon>Sar</taxon>
        <taxon>Alveolata</taxon>
        <taxon>Apicomplexa</taxon>
        <taxon>Aconoidasida</taxon>
        <taxon>Piroplasmida</taxon>
        <taxon>Babesiidae</taxon>
        <taxon>Babesia</taxon>
    </lineage>
</organism>
<proteinExistence type="predicted"/>
<dbReference type="KEGG" id="bbig:BBBOND_0300200"/>
<dbReference type="Proteomes" id="UP000033188">
    <property type="component" value="Chromosome 3"/>
</dbReference>
<sequence length="932" mass="103494">MLSLRTLPRLIRDVGVSACGTAKTLSTASGGVNVTREAAITNLGAANRDSGTDVATTPLKRAVLMEPATLCRTLVQASKDGQGGKRAWKAHIRKAVEIKDQLTLKQIAIVIHSCTNANVGKEYLRGLIDGLKPAVLPHLIRATATNEVGRVELYNIYSILHGTATAEQNDAELSRALKDAAVAQFRHLHAAGEREPLKPFIFEDVAGIMHALMVMRVAVTDEETKLCHDLFMQLYSRNESVRRAISHRAFAICVNTLERMGCHTQQMYHVASSYLRANLNAMHDIKDVSMVYCVAARVWAAISAMGDNYDRVTPGHTTLSPRSTLCKDAMTMVDSTGGHVESAKTTDAVVLQDAVVNEHQNDFMGEWCSIITLTAIVLDHLVQPCSFIRGEYVEGQSIATVAAHAAPYVDKGNSELLQRYSSFVAMAVEHVMQNTDVDHVSLIHLMKCAIGINRPQEAMLMIAAKSVHSVGLLGTPLEFSQHIANLKALQSNHFGDTVHELLDSIATANMLQFERRLAMPPVTTKPQPQRRRALRDLIKAATKKGAAAETMFVHNDLYNFYKGADAFRYCAKTIAAVGGFNGHKAAVDIAKRIVENIESLCASQTQHADLESVAAILTGLHRFRMKNERVLHRMASETMRHLQSKQHPSILSQILIAYAKLGSPLNRNIERGVVHSPGTKRITRSNKWRNSQGAFETLFVQALKAITADSCRQYMNAQATVNCLFALTLSGMGHDVPLFLYKLLALLRQFGTDCYKCVEVRKQLKIALLVLRRTCRKSKRAIYNQVKRVYKHAFKKELKDIAATRCTAVVTNRRNPTMSGLHREVWRHVATTCPDAVIRSEVTCTNRLYYTDLVVKTGNAKTYIEVDGPTHFFHATHQMMPSSKLKHAILKAQGKRIVHTPFYDWKPPLTLLKCHVRGNTRHRQAHNNDVAV</sequence>
<dbReference type="OrthoDB" id="365997at2759"/>
<accession>A0A061DDB0</accession>
<dbReference type="OMA" id="CKNYINT"/>
<evidence type="ECO:0000313" key="2">
    <source>
        <dbReference type="EMBL" id="CDR96115.1"/>
    </source>
</evidence>
<name>A0A061DDB0_BABBI</name>
<evidence type="ECO:0000313" key="3">
    <source>
        <dbReference type="Proteomes" id="UP000033188"/>
    </source>
</evidence>
<protein>
    <recommendedName>
        <fullName evidence="1">RAP domain-containing protein</fullName>
    </recommendedName>
</protein>